<name>A0ABP9VA45_9DEIO</name>
<dbReference type="InterPro" id="IPR050764">
    <property type="entry name" value="CbbQ/NirQ/NorQ/GpvN"/>
</dbReference>
<sequence>MTNTQTNVLRQHAEQQYAHELAALAKHDTRPKPPRWNLSPSAVLTYLMGGKAGDTDITPKYIGERRLMEIAVATLATDRALLLIGVPGTAKSWVSEHLAAAISGDSTLLIQGTAGTGEEAIRYGWNYARLLAEGPSEAALVESPIMNAMRGGKIARLEELTRVQSDVQDTLITVLSEKTLPVPELNTEVQAVRGFNMIATANNRDKGVNDLSSALKRRFNTVVLPVPDSLEDEVNIVVSRVGSLAKALEIPAAPPALEEVRRIVTVFRELRAGQTEDGKTKLKSPSGTMSTAEAISVVNQGLSLAAHFGSGELSAQDTAASLVGAVIKDPVQDGVIWREYLETVAKKRDDWKEFYKACRAVS</sequence>
<dbReference type="InterPro" id="IPR027417">
    <property type="entry name" value="P-loop_NTPase"/>
</dbReference>
<dbReference type="Proteomes" id="UP001458946">
    <property type="component" value="Unassembled WGS sequence"/>
</dbReference>
<accession>A0ABP9VA45</accession>
<dbReference type="Pfam" id="PF07728">
    <property type="entry name" value="AAA_5"/>
    <property type="match status" value="1"/>
</dbReference>
<dbReference type="PANTHER" id="PTHR42759">
    <property type="entry name" value="MOXR FAMILY PROTEIN"/>
    <property type="match status" value="1"/>
</dbReference>
<comment type="caution">
    <text evidence="2">The sequence shown here is derived from an EMBL/GenBank/DDBJ whole genome shotgun (WGS) entry which is preliminary data.</text>
</comment>
<evidence type="ECO:0000259" key="1">
    <source>
        <dbReference type="Pfam" id="PF07728"/>
    </source>
</evidence>
<keyword evidence="3" id="KW-1185">Reference proteome</keyword>
<evidence type="ECO:0000313" key="3">
    <source>
        <dbReference type="Proteomes" id="UP001458946"/>
    </source>
</evidence>
<organism evidence="2 3">
    <name type="scientific">Deinococcus xinjiangensis</name>
    <dbReference type="NCBI Taxonomy" id="457454"/>
    <lineage>
        <taxon>Bacteria</taxon>
        <taxon>Thermotogati</taxon>
        <taxon>Deinococcota</taxon>
        <taxon>Deinococci</taxon>
        <taxon>Deinococcales</taxon>
        <taxon>Deinococcaceae</taxon>
        <taxon>Deinococcus</taxon>
    </lineage>
</organism>
<reference evidence="2 3" key="1">
    <citation type="submission" date="2024-02" db="EMBL/GenBank/DDBJ databases">
        <title>Deinococcus xinjiangensis NBRC 107630.</title>
        <authorList>
            <person name="Ichikawa N."/>
            <person name="Katano-Makiyama Y."/>
            <person name="Hidaka K."/>
        </authorList>
    </citation>
    <scope>NUCLEOTIDE SEQUENCE [LARGE SCALE GENOMIC DNA]</scope>
    <source>
        <strain evidence="2 3">NBRC 107630</strain>
    </source>
</reference>
<evidence type="ECO:0000313" key="2">
    <source>
        <dbReference type="EMBL" id="GAA5502140.1"/>
    </source>
</evidence>
<feature type="domain" description="ATPase dynein-related AAA" evidence="1">
    <location>
        <begin position="81"/>
        <end position="219"/>
    </location>
</feature>
<dbReference type="SUPFAM" id="SSF52540">
    <property type="entry name" value="P-loop containing nucleoside triphosphate hydrolases"/>
    <property type="match status" value="1"/>
</dbReference>
<proteinExistence type="predicted"/>
<dbReference type="EMBL" id="BAABRN010000018">
    <property type="protein sequence ID" value="GAA5502140.1"/>
    <property type="molecule type" value="Genomic_DNA"/>
</dbReference>
<dbReference type="Gene3D" id="3.40.50.300">
    <property type="entry name" value="P-loop containing nucleotide triphosphate hydrolases"/>
    <property type="match status" value="1"/>
</dbReference>
<dbReference type="PANTHER" id="PTHR42759:SF1">
    <property type="entry name" value="MAGNESIUM-CHELATASE SUBUNIT CHLD"/>
    <property type="match status" value="1"/>
</dbReference>
<dbReference type="InterPro" id="IPR011704">
    <property type="entry name" value="ATPase_dyneun-rel_AAA"/>
</dbReference>
<dbReference type="RefSeq" id="WP_353542111.1">
    <property type="nucleotide sequence ID" value="NZ_BAABRN010000018.1"/>
</dbReference>
<gene>
    <name evidence="2" type="primary">yehL</name>
    <name evidence="2" type="ORF">Dxin01_01879</name>
</gene>
<protein>
    <submittedName>
        <fullName evidence="2">Uncharacterized protein YehL</fullName>
    </submittedName>
</protein>